<gene>
    <name evidence="1" type="ORF">BTR14_20610</name>
</gene>
<dbReference type="Proteomes" id="UP000192652">
    <property type="component" value="Unassembled WGS sequence"/>
</dbReference>
<accession>A0ABX3P7Z4</accession>
<comment type="caution">
    <text evidence="1">The sequence shown here is derived from an EMBL/GenBank/DDBJ whole genome shotgun (WGS) entry which is preliminary data.</text>
</comment>
<evidence type="ECO:0000313" key="1">
    <source>
        <dbReference type="EMBL" id="OQP84206.1"/>
    </source>
</evidence>
<keyword evidence="2" id="KW-1185">Reference proteome</keyword>
<dbReference type="RefSeq" id="WP_081177542.1">
    <property type="nucleotide sequence ID" value="NZ_MSPX01000023.1"/>
</dbReference>
<organism evidence="1 2">
    <name type="scientific">Xaviernesmea rhizosphaerae</name>
    <dbReference type="NCBI Taxonomy" id="1672749"/>
    <lineage>
        <taxon>Bacteria</taxon>
        <taxon>Pseudomonadati</taxon>
        <taxon>Pseudomonadota</taxon>
        <taxon>Alphaproteobacteria</taxon>
        <taxon>Hyphomicrobiales</taxon>
        <taxon>Rhizobiaceae</taxon>
        <taxon>Rhizobium/Agrobacterium group</taxon>
        <taxon>Xaviernesmea</taxon>
    </lineage>
</organism>
<sequence length="137" mass="15613">MASDKEKSQRRVYVLPTELVERIIAYQTEMGIASEVEAARRLLDEALRHREDWFAITRRFQERLKETKVMSDIAKEVLVGHPKVRSVKFASGGSIQFEVTTGDEVTIDPNGEALAIDARKNRVRLDKDGIDPDEIPF</sequence>
<dbReference type="EMBL" id="MSPX01000023">
    <property type="protein sequence ID" value="OQP84206.1"/>
    <property type="molecule type" value="Genomic_DNA"/>
</dbReference>
<protein>
    <submittedName>
        <fullName evidence="1">Uncharacterized protein</fullName>
    </submittedName>
</protein>
<proteinExistence type="predicted"/>
<reference evidence="1 2" key="1">
    <citation type="journal article" date="2017" name="Antonie Van Leeuwenhoek">
        <title>Rhizobium rhizosphaerae sp. nov., a novel species isolated from rice rhizosphere.</title>
        <authorList>
            <person name="Zhao J.J."/>
            <person name="Zhang J."/>
            <person name="Zhang R.J."/>
            <person name="Zhang C.W."/>
            <person name="Yin H.Q."/>
            <person name="Zhang X.X."/>
        </authorList>
    </citation>
    <scope>NUCLEOTIDE SEQUENCE [LARGE SCALE GENOMIC DNA]</scope>
    <source>
        <strain evidence="1 2">RD15</strain>
    </source>
</reference>
<evidence type="ECO:0000313" key="2">
    <source>
        <dbReference type="Proteomes" id="UP000192652"/>
    </source>
</evidence>
<name>A0ABX3P7Z4_9HYPH</name>